<gene>
    <name evidence="1" type="ORF">ACOLOM_LOCUS13062</name>
</gene>
<organism evidence="1 2">
    <name type="scientific">Acaulospora colombiana</name>
    <dbReference type="NCBI Taxonomy" id="27376"/>
    <lineage>
        <taxon>Eukaryota</taxon>
        <taxon>Fungi</taxon>
        <taxon>Fungi incertae sedis</taxon>
        <taxon>Mucoromycota</taxon>
        <taxon>Glomeromycotina</taxon>
        <taxon>Glomeromycetes</taxon>
        <taxon>Diversisporales</taxon>
        <taxon>Acaulosporaceae</taxon>
        <taxon>Acaulospora</taxon>
    </lineage>
</organism>
<dbReference type="Proteomes" id="UP000789525">
    <property type="component" value="Unassembled WGS sequence"/>
</dbReference>
<name>A0ACA9QLV7_9GLOM</name>
<accession>A0ACA9QLV7</accession>
<feature type="non-terminal residue" evidence="1">
    <location>
        <position position="257"/>
    </location>
</feature>
<protein>
    <submittedName>
        <fullName evidence="1">7999_t:CDS:1</fullName>
    </submittedName>
</protein>
<keyword evidence="2" id="KW-1185">Reference proteome</keyword>
<evidence type="ECO:0000313" key="1">
    <source>
        <dbReference type="EMBL" id="CAG8758059.1"/>
    </source>
</evidence>
<evidence type="ECO:0000313" key="2">
    <source>
        <dbReference type="Proteomes" id="UP000789525"/>
    </source>
</evidence>
<sequence length="257" mass="29246">YEPTAFRVLAAHVYYRALRAIPSLIRSWWADCKDRQLSTAFASYTATYFSPILISSELSNLRDSPDGSGPTAREKLEDEALTIKISNSISEVSVIYLVDEQQMEMAIRMPLEYPLKLGDVRDVRRVGVAEDKWRGWLLAVQQIIGTQNGHIADAIALFKKNVTLHFQGQVECAICYSVTDLQLPTKPCKTCKNRFHASCLYKVCGFHYDIGWCSDFLSSGSDRLDRTSPFILRPNKDKCLFDPNHFAHHRTCLAQCW</sequence>
<proteinExistence type="predicted"/>
<comment type="caution">
    <text evidence="1">The sequence shown here is derived from an EMBL/GenBank/DDBJ whole genome shotgun (WGS) entry which is preliminary data.</text>
</comment>
<dbReference type="EMBL" id="CAJVPT010057195">
    <property type="protein sequence ID" value="CAG8758059.1"/>
    <property type="molecule type" value="Genomic_DNA"/>
</dbReference>
<feature type="non-terminal residue" evidence="1">
    <location>
        <position position="1"/>
    </location>
</feature>
<reference evidence="1" key="1">
    <citation type="submission" date="2021-06" db="EMBL/GenBank/DDBJ databases">
        <authorList>
            <person name="Kallberg Y."/>
            <person name="Tangrot J."/>
            <person name="Rosling A."/>
        </authorList>
    </citation>
    <scope>NUCLEOTIDE SEQUENCE</scope>
    <source>
        <strain evidence="1">CL356</strain>
    </source>
</reference>